<reference evidence="3" key="1">
    <citation type="submission" date="2025-08" db="UniProtKB">
        <authorList>
            <consortium name="RefSeq"/>
        </authorList>
    </citation>
    <scope>IDENTIFICATION</scope>
    <source>
        <tissue evidence="3">Testes</tissue>
    </source>
</reference>
<dbReference type="PANTHER" id="PTHR47027">
    <property type="entry name" value="REVERSE TRANSCRIPTASE DOMAIN-CONTAINING PROTEIN"/>
    <property type="match status" value="1"/>
</dbReference>
<dbReference type="InterPro" id="IPR043502">
    <property type="entry name" value="DNA/RNA_pol_sf"/>
</dbReference>
<dbReference type="SUPFAM" id="SSF56672">
    <property type="entry name" value="DNA/RNA polymerases"/>
    <property type="match status" value="1"/>
</dbReference>
<dbReference type="InterPro" id="IPR000477">
    <property type="entry name" value="RT_dom"/>
</dbReference>
<dbReference type="Proteomes" id="UP000694865">
    <property type="component" value="Unplaced"/>
</dbReference>
<dbReference type="CDD" id="cd01650">
    <property type="entry name" value="RT_nLTR_like"/>
    <property type="match status" value="1"/>
</dbReference>
<organism evidence="2 3">
    <name type="scientific">Saccoglossus kowalevskii</name>
    <name type="common">Acorn worm</name>
    <dbReference type="NCBI Taxonomy" id="10224"/>
    <lineage>
        <taxon>Eukaryota</taxon>
        <taxon>Metazoa</taxon>
        <taxon>Hemichordata</taxon>
        <taxon>Enteropneusta</taxon>
        <taxon>Harrimaniidae</taxon>
        <taxon>Saccoglossus</taxon>
    </lineage>
</organism>
<sequence length="857" mass="100379">MVNNLEIPVRVESDHFPLCYTVEVNAVPLKSKKAFNNKKIIINKYIWSDDRFQTFRAKIWGRADDIRNLTNQEIDIDNINKIVQSFTEILNSAGEDMLHSTTINQTHNQKRSNKPWFDQECRNAKTCKLISLRRFRESGTNHDLALYKDTKRDYENLIKFKKNNYDIYIQDQLRKISDEKCLWSVMKKQKRHAFTPNQLEIGEWANYFKNLYKTKFSDTNDDLQPHDNDNPNLLLNAPISQSEILNAVYNLKKNKSAGPDMIIPEFLKYSCDLTVPLIHTLFNSIFNTEHFPQGWSRGVIVPVYKKNNTRDPNNYRAIILLNVFSKIFTGILNQRLKTWANEYNKIPEVQAGFREGYSTIDHVFTLSAIIQRYLSRRGGKLYCLYVDFQKAFDSVERNCLMYRLSLDGINGKMYNILQSIYSDVKSCVRIGGSTSDYFQLERGVRQGCLISPILISFFINEIESSLCDSGLRGMQLLPNDMFELFNLLYADDIVFMANTVINLKRILNVLYEFTIKWKMTVNLSKTKIVVHRNGGHLSKNEMWYFGNQLIQTVGSYEYLGLIMSCKCSWQVTTKQLALKAKKKIICVRKCFKHVEALPVDIYFKLFDVMIFPLITYGSEIWGFKTYDHLESIHTEYCKRYLGLARTTSSSMVWGDCGRLPLFCYYSTRCIKYWLRVTRLGDERLPNKAYKMLLNMHNQGKRTWATEIMLLLDNLGVGTVWENQGVENSENFLLEFKSRAQNEGKRIWYSDICTAEKTNHYRQFKFNFGREMYLKLSVNTKLRRAYARLRCSDHPLAIEVGRHRGIAREYRICDLCLSEIEDEFHFLLKCPKLTHSGKHFSPSLSRTMQQTPCRIFTR</sequence>
<dbReference type="PROSITE" id="PS50878">
    <property type="entry name" value="RT_POL"/>
    <property type="match status" value="1"/>
</dbReference>
<protein>
    <submittedName>
        <fullName evidence="3">Uncharacterized protein LOC102810040</fullName>
    </submittedName>
</protein>
<evidence type="ECO:0000313" key="3">
    <source>
        <dbReference type="RefSeq" id="XP_006813392.1"/>
    </source>
</evidence>
<dbReference type="GeneID" id="102810040"/>
<gene>
    <name evidence="3" type="primary">LOC102810040</name>
</gene>
<dbReference type="PANTHER" id="PTHR47027:SF20">
    <property type="entry name" value="REVERSE TRANSCRIPTASE-LIKE PROTEIN WITH RNA-DIRECTED DNA POLYMERASE DOMAIN"/>
    <property type="match status" value="1"/>
</dbReference>
<dbReference type="RefSeq" id="XP_006813392.1">
    <property type="nucleotide sequence ID" value="XM_006813329.1"/>
</dbReference>
<accession>A0ABM0M051</accession>
<evidence type="ECO:0000313" key="2">
    <source>
        <dbReference type="Proteomes" id="UP000694865"/>
    </source>
</evidence>
<evidence type="ECO:0000259" key="1">
    <source>
        <dbReference type="PROSITE" id="PS50878"/>
    </source>
</evidence>
<keyword evidence="2" id="KW-1185">Reference proteome</keyword>
<feature type="domain" description="Reverse transcriptase" evidence="1">
    <location>
        <begin position="284"/>
        <end position="549"/>
    </location>
</feature>
<dbReference type="Pfam" id="PF00078">
    <property type="entry name" value="RVT_1"/>
    <property type="match status" value="1"/>
</dbReference>
<proteinExistence type="predicted"/>
<name>A0ABM0M051_SACKO</name>